<keyword evidence="5" id="KW-1185">Reference proteome</keyword>
<evidence type="ECO:0000256" key="1">
    <source>
        <dbReference type="SAM" id="Coils"/>
    </source>
</evidence>
<dbReference type="Proteomes" id="UP000838686">
    <property type="component" value="Unassembled WGS sequence"/>
</dbReference>
<evidence type="ECO:0000256" key="2">
    <source>
        <dbReference type="SAM" id="Phobius"/>
    </source>
</evidence>
<evidence type="ECO:0000259" key="3">
    <source>
        <dbReference type="Pfam" id="PF01551"/>
    </source>
</evidence>
<dbReference type="Gene3D" id="2.70.70.10">
    <property type="entry name" value="Glucose Permease (Domain IIA)"/>
    <property type="match status" value="1"/>
</dbReference>
<feature type="domain" description="M23ase beta-sheet core" evidence="3">
    <location>
        <begin position="221"/>
        <end position="315"/>
    </location>
</feature>
<reference evidence="4" key="1">
    <citation type="submission" date="2022-01" db="EMBL/GenBank/DDBJ databases">
        <authorList>
            <person name="Criscuolo A."/>
        </authorList>
    </citation>
    <scope>NUCLEOTIDE SEQUENCE</scope>
    <source>
        <strain evidence="4">CIP111893</strain>
    </source>
</reference>
<dbReference type="EMBL" id="CAKMMF010000018">
    <property type="protein sequence ID" value="CAH1210875.1"/>
    <property type="molecule type" value="Genomic_DNA"/>
</dbReference>
<organism evidence="4 5">
    <name type="scientific">Paenibacillus plantiphilus</name>
    <dbReference type="NCBI Taxonomy" id="2905650"/>
    <lineage>
        <taxon>Bacteria</taxon>
        <taxon>Bacillati</taxon>
        <taxon>Bacillota</taxon>
        <taxon>Bacilli</taxon>
        <taxon>Bacillales</taxon>
        <taxon>Paenibacillaceae</taxon>
        <taxon>Paenibacillus</taxon>
    </lineage>
</organism>
<keyword evidence="2" id="KW-0812">Transmembrane</keyword>
<keyword evidence="2" id="KW-0472">Membrane</keyword>
<keyword evidence="2" id="KW-1133">Transmembrane helix</keyword>
<dbReference type="RefSeq" id="WP_236343644.1">
    <property type="nucleotide sequence ID" value="NZ_CAKMMF010000018.1"/>
</dbReference>
<dbReference type="PANTHER" id="PTHR21666:SF270">
    <property type="entry name" value="MUREIN HYDROLASE ACTIVATOR ENVC"/>
    <property type="match status" value="1"/>
</dbReference>
<sequence length="325" mass="35890">MKRARKSKWSLLILRDADQNVKQFRVSKRSVVAAPAAAVLAVSGCIALLQLRSAYQLGSVEDVMAAQVNTYVHTINEKDESVVSLQHEVERLRKQTTEMKTKLTDLKQLEAKLQQFTETYGSTVRPSKSVNARKKEVSTSSYSAADEARALAKLATDSDLDFRAIANLVDTMEVTMADSLRKTKLRQAELAALPSGWPTQSHKLTSSFGYRKDPFTGRSTFHAGVDIGGQEGDPVFAAADGTVTETGSNASKGNYIVITHHNKLKTVYYHLKRADAKRNDTVVKGEKIGLLGTTGRSTAPHLHFQIMQNDEPVNPLKYLRLVKED</sequence>
<dbReference type="CDD" id="cd12797">
    <property type="entry name" value="M23_peptidase"/>
    <property type="match status" value="1"/>
</dbReference>
<accession>A0ABM9CDS7</accession>
<name>A0ABM9CDS7_9BACL</name>
<gene>
    <name evidence="4" type="ORF">PAECIP111893_03311</name>
</gene>
<protein>
    <recommendedName>
        <fullName evidence="3">M23ase beta-sheet core domain-containing protein</fullName>
    </recommendedName>
</protein>
<comment type="caution">
    <text evidence="4">The sequence shown here is derived from an EMBL/GenBank/DDBJ whole genome shotgun (WGS) entry which is preliminary data.</text>
</comment>
<evidence type="ECO:0000313" key="4">
    <source>
        <dbReference type="EMBL" id="CAH1210875.1"/>
    </source>
</evidence>
<dbReference type="SUPFAM" id="SSF51261">
    <property type="entry name" value="Duplicated hybrid motif"/>
    <property type="match status" value="1"/>
</dbReference>
<dbReference type="InterPro" id="IPR016047">
    <property type="entry name" value="M23ase_b-sheet_dom"/>
</dbReference>
<dbReference type="InterPro" id="IPR011055">
    <property type="entry name" value="Dup_hybrid_motif"/>
</dbReference>
<feature type="coiled-coil region" evidence="1">
    <location>
        <begin position="75"/>
        <end position="119"/>
    </location>
</feature>
<keyword evidence="1" id="KW-0175">Coiled coil</keyword>
<proteinExistence type="predicted"/>
<dbReference type="PANTHER" id="PTHR21666">
    <property type="entry name" value="PEPTIDASE-RELATED"/>
    <property type="match status" value="1"/>
</dbReference>
<dbReference type="InterPro" id="IPR050570">
    <property type="entry name" value="Cell_wall_metabolism_enzyme"/>
</dbReference>
<evidence type="ECO:0000313" key="5">
    <source>
        <dbReference type="Proteomes" id="UP000838686"/>
    </source>
</evidence>
<feature type="transmembrane region" description="Helical" evidence="2">
    <location>
        <begin position="31"/>
        <end position="51"/>
    </location>
</feature>
<dbReference type="Pfam" id="PF01551">
    <property type="entry name" value="Peptidase_M23"/>
    <property type="match status" value="1"/>
</dbReference>